<reference evidence="1" key="2">
    <citation type="journal article" date="2015" name="Fish Shellfish Immunol.">
        <title>Early steps in the European eel (Anguilla anguilla)-Vibrio vulnificus interaction in the gills: Role of the RtxA13 toxin.</title>
        <authorList>
            <person name="Callol A."/>
            <person name="Pajuelo D."/>
            <person name="Ebbesson L."/>
            <person name="Teles M."/>
            <person name="MacKenzie S."/>
            <person name="Amaro C."/>
        </authorList>
    </citation>
    <scope>NUCLEOTIDE SEQUENCE</scope>
</reference>
<organism evidence="1">
    <name type="scientific">Anguilla anguilla</name>
    <name type="common">European freshwater eel</name>
    <name type="synonym">Muraena anguilla</name>
    <dbReference type="NCBI Taxonomy" id="7936"/>
    <lineage>
        <taxon>Eukaryota</taxon>
        <taxon>Metazoa</taxon>
        <taxon>Chordata</taxon>
        <taxon>Craniata</taxon>
        <taxon>Vertebrata</taxon>
        <taxon>Euteleostomi</taxon>
        <taxon>Actinopterygii</taxon>
        <taxon>Neopterygii</taxon>
        <taxon>Teleostei</taxon>
        <taxon>Anguilliformes</taxon>
        <taxon>Anguillidae</taxon>
        <taxon>Anguilla</taxon>
    </lineage>
</organism>
<protein>
    <submittedName>
        <fullName evidence="1">Uncharacterized protein</fullName>
    </submittedName>
</protein>
<sequence>MVLKVEQVIESLFLVNYHSVLQDIKSDAYSEILSR</sequence>
<accession>A0A0E9WU09</accession>
<evidence type="ECO:0000313" key="1">
    <source>
        <dbReference type="EMBL" id="JAH93736.1"/>
    </source>
</evidence>
<name>A0A0E9WU09_ANGAN</name>
<dbReference type="EMBL" id="GBXM01014841">
    <property type="protein sequence ID" value="JAH93736.1"/>
    <property type="molecule type" value="Transcribed_RNA"/>
</dbReference>
<proteinExistence type="predicted"/>
<dbReference type="AlphaFoldDB" id="A0A0E9WU09"/>
<reference evidence="1" key="1">
    <citation type="submission" date="2014-11" db="EMBL/GenBank/DDBJ databases">
        <authorList>
            <person name="Amaro Gonzalez C."/>
        </authorList>
    </citation>
    <scope>NUCLEOTIDE SEQUENCE</scope>
</reference>